<dbReference type="AlphaFoldDB" id="A0A6P3WZL1"/>
<sequence length="289" mass="31544">MFKIASCILVAACISFQQQAVVAASLPNPLGSWGSKGLLGSLESLLDNAQNKVSDARDNALDKISDARDKISGVQDNVLDQISDAQDNAQDKLSDIKDKFSGIFKRGDEVLQGLGGGVTNIGEKLNDGLANEVQRLQEKAKQFLEEAQDANISSCNRLYKKGRAALAELVSMFDSCVLKQMQQTGGQIQDLVNVISDLQKNLSNQLQDVTQCFKSTSNFGACFSQTLQSFYKLGLTVEKIIRIAIQFYTFVPSLKFCCQTSIVKFATKNMFGLLKDVGSCVQSTVRNIQ</sequence>
<evidence type="ECO:0000313" key="3">
    <source>
        <dbReference type="Proteomes" id="UP000515204"/>
    </source>
</evidence>
<dbReference type="KEGG" id="dqu:106742540"/>
<dbReference type="SUPFAM" id="SSF58113">
    <property type="entry name" value="Apolipoprotein A-I"/>
    <property type="match status" value="1"/>
</dbReference>
<proteinExistence type="predicted"/>
<evidence type="ECO:0000313" key="4">
    <source>
        <dbReference type="RefSeq" id="XP_014471079.1"/>
    </source>
</evidence>
<dbReference type="Gene3D" id="6.10.140.1430">
    <property type="match status" value="1"/>
</dbReference>
<keyword evidence="1" id="KW-0175">Coiled coil</keyword>
<keyword evidence="3" id="KW-1185">Reference proteome</keyword>
<dbReference type="GeneID" id="106742540"/>
<feature type="chain" id="PRO_5027551399" evidence="2">
    <location>
        <begin position="24"/>
        <end position="289"/>
    </location>
</feature>
<dbReference type="RefSeq" id="XP_014471079.1">
    <property type="nucleotide sequence ID" value="XM_014615593.1"/>
</dbReference>
<evidence type="ECO:0000256" key="2">
    <source>
        <dbReference type="SAM" id="SignalP"/>
    </source>
</evidence>
<dbReference type="OrthoDB" id="7550889at2759"/>
<evidence type="ECO:0000256" key="1">
    <source>
        <dbReference type="SAM" id="Coils"/>
    </source>
</evidence>
<feature type="signal peptide" evidence="2">
    <location>
        <begin position="1"/>
        <end position="23"/>
    </location>
</feature>
<accession>A0A6P3WZL1</accession>
<organism evidence="3 4">
    <name type="scientific">Dinoponera quadriceps</name>
    <name type="common">South American ant</name>
    <dbReference type="NCBI Taxonomy" id="609295"/>
    <lineage>
        <taxon>Eukaryota</taxon>
        <taxon>Metazoa</taxon>
        <taxon>Ecdysozoa</taxon>
        <taxon>Arthropoda</taxon>
        <taxon>Hexapoda</taxon>
        <taxon>Insecta</taxon>
        <taxon>Pterygota</taxon>
        <taxon>Neoptera</taxon>
        <taxon>Endopterygota</taxon>
        <taxon>Hymenoptera</taxon>
        <taxon>Apocrita</taxon>
        <taxon>Aculeata</taxon>
        <taxon>Formicoidea</taxon>
        <taxon>Formicidae</taxon>
        <taxon>Ponerinae</taxon>
        <taxon>Ponerini</taxon>
        <taxon>Dinoponera</taxon>
    </lineage>
</organism>
<dbReference type="Proteomes" id="UP000515204">
    <property type="component" value="Unplaced"/>
</dbReference>
<gene>
    <name evidence="4" type="primary">LOC106742540</name>
</gene>
<feature type="coiled-coil region" evidence="1">
    <location>
        <begin position="126"/>
        <end position="153"/>
    </location>
</feature>
<reference evidence="4" key="1">
    <citation type="submission" date="2025-08" db="UniProtKB">
        <authorList>
            <consortium name="RefSeq"/>
        </authorList>
    </citation>
    <scope>IDENTIFICATION</scope>
</reference>
<keyword evidence="2" id="KW-0732">Signal</keyword>
<protein>
    <submittedName>
        <fullName evidence="4">Uncharacterized protein LOC106742540</fullName>
    </submittedName>
</protein>
<feature type="coiled-coil region" evidence="1">
    <location>
        <begin position="39"/>
        <end position="99"/>
    </location>
</feature>
<name>A0A6P3WZL1_DINQU</name>